<dbReference type="SUPFAM" id="SSF102588">
    <property type="entry name" value="LmbE-like"/>
    <property type="match status" value="1"/>
</dbReference>
<organism evidence="3 4">
    <name type="scientific">Ophiocordyceps camponoti-floridani</name>
    <dbReference type="NCBI Taxonomy" id="2030778"/>
    <lineage>
        <taxon>Eukaryota</taxon>
        <taxon>Fungi</taxon>
        <taxon>Dikarya</taxon>
        <taxon>Ascomycota</taxon>
        <taxon>Pezizomycotina</taxon>
        <taxon>Sordariomycetes</taxon>
        <taxon>Hypocreomycetidae</taxon>
        <taxon>Hypocreales</taxon>
        <taxon>Ophiocordycipitaceae</taxon>
        <taxon>Ophiocordyceps</taxon>
    </lineage>
</organism>
<dbReference type="GO" id="GO:0016020">
    <property type="term" value="C:membrane"/>
    <property type="evidence" value="ECO:0007669"/>
    <property type="project" value="GOC"/>
</dbReference>
<dbReference type="EMBL" id="JAACLJ010000002">
    <property type="protein sequence ID" value="KAF4591423.1"/>
    <property type="molecule type" value="Genomic_DNA"/>
</dbReference>
<comment type="similarity">
    <text evidence="1">Belongs to the PIGL family.</text>
</comment>
<dbReference type="GO" id="GO:0006506">
    <property type="term" value="P:GPI anchor biosynthetic process"/>
    <property type="evidence" value="ECO:0007669"/>
    <property type="project" value="UniProtKB-UniPathway"/>
</dbReference>
<keyword evidence="4" id="KW-1185">Reference proteome</keyword>
<evidence type="ECO:0000313" key="3">
    <source>
        <dbReference type="EMBL" id="KAF4591423.1"/>
    </source>
</evidence>
<dbReference type="Gene3D" id="3.40.50.10320">
    <property type="entry name" value="LmbE-like"/>
    <property type="match status" value="1"/>
</dbReference>
<dbReference type="InterPro" id="IPR003737">
    <property type="entry name" value="GlcNAc_PI_deacetylase-related"/>
</dbReference>
<comment type="caution">
    <text evidence="3">The sequence shown here is derived from an EMBL/GenBank/DDBJ whole genome shotgun (WGS) entry which is preliminary data.</text>
</comment>
<protein>
    <recommendedName>
        <fullName evidence="2">N-acetylglucosaminylphosphatidylinositol deacetylase</fullName>
        <ecNumber evidence="2">3.5.1.89</ecNumber>
    </recommendedName>
</protein>
<dbReference type="GO" id="GO:0000225">
    <property type="term" value="F:N-acetylglucosaminylphosphatidylinositol deacetylase activity"/>
    <property type="evidence" value="ECO:0007669"/>
    <property type="project" value="UniProtKB-EC"/>
</dbReference>
<accession>A0A8H4Q8Z8</accession>
<dbReference type="EC" id="3.5.1.89" evidence="2"/>
<dbReference type="UniPathway" id="UPA00196"/>
<dbReference type="Pfam" id="PF02585">
    <property type="entry name" value="PIG-L"/>
    <property type="match status" value="1"/>
</dbReference>
<evidence type="ECO:0000256" key="2">
    <source>
        <dbReference type="ARBA" id="ARBA00012176"/>
    </source>
</evidence>
<evidence type="ECO:0000313" key="4">
    <source>
        <dbReference type="Proteomes" id="UP000562929"/>
    </source>
</evidence>
<proteinExistence type="inferred from homology"/>
<sequence>MFFAPTLLAVTQPRCENHVRILAALLGVGCGHVDVVDDGRFPDSMTERWQVESLSKLLTSTLRCHRIDTLITFDATGISSHPNHRACHAASLRLPASDSDSDSDSEYPRDVYALETVSLLRKYMSVLDLLFLRGGTNAARLRFVSGWGGYRRARAAMVTAHVSQMVWFRHLWVLFSRYMVVNELVLV</sequence>
<dbReference type="InterPro" id="IPR024078">
    <property type="entry name" value="LmbE-like_dom_sf"/>
</dbReference>
<dbReference type="PANTHER" id="PTHR12993:SF11">
    <property type="entry name" value="N-ACETYLGLUCOSAMINYL-PHOSPHATIDYLINOSITOL DE-N-ACETYLASE"/>
    <property type="match status" value="1"/>
</dbReference>
<name>A0A8H4Q8Z8_9HYPO</name>
<dbReference type="OrthoDB" id="440160at2759"/>
<dbReference type="PANTHER" id="PTHR12993">
    <property type="entry name" value="N-ACETYLGLUCOSAMINYL-PHOSPHATIDYLINOSITOL DE-N-ACETYLASE-RELATED"/>
    <property type="match status" value="1"/>
</dbReference>
<gene>
    <name evidence="3" type="ORF">GQ602_001722</name>
</gene>
<dbReference type="GO" id="GO:0005783">
    <property type="term" value="C:endoplasmic reticulum"/>
    <property type="evidence" value="ECO:0007669"/>
    <property type="project" value="TreeGrafter"/>
</dbReference>
<dbReference type="Proteomes" id="UP000562929">
    <property type="component" value="Unassembled WGS sequence"/>
</dbReference>
<dbReference type="AlphaFoldDB" id="A0A8H4Q8Z8"/>
<evidence type="ECO:0000256" key="1">
    <source>
        <dbReference type="ARBA" id="ARBA00006066"/>
    </source>
</evidence>
<reference evidence="3 4" key="1">
    <citation type="journal article" date="2020" name="G3 (Bethesda)">
        <title>Genetic Underpinnings of Host Manipulation by Ophiocordyceps as Revealed by Comparative Transcriptomics.</title>
        <authorList>
            <person name="Will I."/>
            <person name="Das B."/>
            <person name="Trinh T."/>
            <person name="Brachmann A."/>
            <person name="Ohm R.A."/>
            <person name="de Bekker C."/>
        </authorList>
    </citation>
    <scope>NUCLEOTIDE SEQUENCE [LARGE SCALE GENOMIC DNA]</scope>
    <source>
        <strain evidence="3 4">EC05</strain>
    </source>
</reference>